<keyword evidence="3" id="KW-1185">Reference proteome</keyword>
<accession>A0ABD3B750</accession>
<name>A0ABD3B750_9GENT</name>
<dbReference type="PANTHER" id="PTHR35715">
    <property type="entry name" value="OS08G0511800 PROTEIN"/>
    <property type="match status" value="1"/>
</dbReference>
<evidence type="ECO:0000313" key="2">
    <source>
        <dbReference type="EMBL" id="KAL3539158.1"/>
    </source>
</evidence>
<feature type="compositionally biased region" description="Basic residues" evidence="1">
    <location>
        <begin position="57"/>
        <end position="66"/>
    </location>
</feature>
<evidence type="ECO:0000256" key="1">
    <source>
        <dbReference type="SAM" id="MobiDB-lite"/>
    </source>
</evidence>
<reference evidence="2 3" key="1">
    <citation type="submission" date="2024-11" db="EMBL/GenBank/DDBJ databases">
        <title>A near-complete genome assembly of Cinchona calisaya.</title>
        <authorList>
            <person name="Lian D.C."/>
            <person name="Zhao X.W."/>
            <person name="Wei L."/>
        </authorList>
    </citation>
    <scope>NUCLEOTIDE SEQUENCE [LARGE SCALE GENOMIC DNA]</scope>
    <source>
        <tissue evidence="2">Nenye</tissue>
    </source>
</reference>
<gene>
    <name evidence="2" type="ORF">ACH5RR_002524</name>
</gene>
<proteinExistence type="predicted"/>
<dbReference type="AlphaFoldDB" id="A0ABD3B750"/>
<dbReference type="Proteomes" id="UP001630127">
    <property type="component" value="Unassembled WGS sequence"/>
</dbReference>
<evidence type="ECO:0000313" key="3">
    <source>
        <dbReference type="Proteomes" id="UP001630127"/>
    </source>
</evidence>
<protein>
    <submittedName>
        <fullName evidence="2">Uncharacterized protein</fullName>
    </submittedName>
</protein>
<comment type="caution">
    <text evidence="2">The sequence shown here is derived from an EMBL/GenBank/DDBJ whole genome shotgun (WGS) entry which is preliminary data.</text>
</comment>
<organism evidence="2 3">
    <name type="scientific">Cinchona calisaya</name>
    <dbReference type="NCBI Taxonomy" id="153742"/>
    <lineage>
        <taxon>Eukaryota</taxon>
        <taxon>Viridiplantae</taxon>
        <taxon>Streptophyta</taxon>
        <taxon>Embryophyta</taxon>
        <taxon>Tracheophyta</taxon>
        <taxon>Spermatophyta</taxon>
        <taxon>Magnoliopsida</taxon>
        <taxon>eudicotyledons</taxon>
        <taxon>Gunneridae</taxon>
        <taxon>Pentapetalae</taxon>
        <taxon>asterids</taxon>
        <taxon>lamiids</taxon>
        <taxon>Gentianales</taxon>
        <taxon>Rubiaceae</taxon>
        <taxon>Cinchonoideae</taxon>
        <taxon>Cinchoneae</taxon>
        <taxon>Cinchona</taxon>
    </lineage>
</organism>
<dbReference type="EMBL" id="JBJUIK010000001">
    <property type="protein sequence ID" value="KAL3539158.1"/>
    <property type="molecule type" value="Genomic_DNA"/>
</dbReference>
<feature type="region of interest" description="Disordered" evidence="1">
    <location>
        <begin position="32"/>
        <end position="66"/>
    </location>
</feature>
<sequence>MFLYQAEIGRQDARLKMERENLGKEKSVLMETASNQDNQDGALEITAIDSPNEVDHRQHRRSRRVRRQREVRERRLFAKENMVMLEIWEEIEKERS</sequence>
<dbReference type="PANTHER" id="PTHR35715:SF2">
    <property type="entry name" value="OS08G0511800 PROTEIN"/>
    <property type="match status" value="1"/>
</dbReference>